<proteinExistence type="predicted"/>
<name>A0A9E7N8D7_9EURY</name>
<evidence type="ECO:0000313" key="3">
    <source>
        <dbReference type="Proteomes" id="UP001056855"/>
    </source>
</evidence>
<feature type="transmembrane region" description="Helical" evidence="1">
    <location>
        <begin position="45"/>
        <end position="64"/>
    </location>
</feature>
<keyword evidence="3" id="KW-1185">Reference proteome</keyword>
<evidence type="ECO:0000313" key="2">
    <source>
        <dbReference type="EMBL" id="UTF52756.1"/>
    </source>
</evidence>
<keyword evidence="1" id="KW-1133">Transmembrane helix</keyword>
<reference evidence="2" key="1">
    <citation type="submission" date="2022-06" db="EMBL/GenBank/DDBJ databases">
        <title>Diverse halophilic archaea isolated from saline environments.</title>
        <authorList>
            <person name="Cui H.-L."/>
        </authorList>
    </citation>
    <scope>NUCLEOTIDE SEQUENCE</scope>
    <source>
        <strain evidence="2">WLHS1</strain>
    </source>
</reference>
<protein>
    <submittedName>
        <fullName evidence="2">Uncharacterized protein</fullName>
    </submittedName>
</protein>
<keyword evidence="1" id="KW-0812">Transmembrane</keyword>
<dbReference type="Proteomes" id="UP001056855">
    <property type="component" value="Chromosome"/>
</dbReference>
<dbReference type="RefSeq" id="WP_254156798.1">
    <property type="nucleotide sequence ID" value="NZ_CP100355.1"/>
</dbReference>
<dbReference type="AlphaFoldDB" id="A0A9E7N8D7"/>
<dbReference type="KEGG" id="sawl:NGM29_13315"/>
<gene>
    <name evidence="2" type="ORF">NGM29_13315</name>
</gene>
<feature type="transmembrane region" description="Helical" evidence="1">
    <location>
        <begin position="71"/>
        <end position="96"/>
    </location>
</feature>
<dbReference type="EMBL" id="CP100355">
    <property type="protein sequence ID" value="UTF52756.1"/>
    <property type="molecule type" value="Genomic_DNA"/>
</dbReference>
<keyword evidence="1" id="KW-0472">Membrane</keyword>
<accession>A0A9E7N8D7</accession>
<dbReference type="GeneID" id="73291043"/>
<organism evidence="2 3">
    <name type="scientific">Natronosalvus rutilus</name>
    <dbReference type="NCBI Taxonomy" id="2953753"/>
    <lineage>
        <taxon>Archaea</taxon>
        <taxon>Methanobacteriati</taxon>
        <taxon>Methanobacteriota</taxon>
        <taxon>Stenosarchaea group</taxon>
        <taxon>Halobacteria</taxon>
        <taxon>Halobacteriales</taxon>
        <taxon>Natrialbaceae</taxon>
        <taxon>Natronosalvus</taxon>
    </lineage>
</organism>
<evidence type="ECO:0000256" key="1">
    <source>
        <dbReference type="SAM" id="Phobius"/>
    </source>
</evidence>
<sequence length="105" mass="11672">MLWILALIALVVVAYYWHTRGRIPTPVPRHLARRGRDLSSDGLIITVYRVALVVLVVGTGLFALAVNPSGLVAFFAAGVFLWAFMDDLTATLVDIWNGDFWVFKP</sequence>